<dbReference type="InterPro" id="IPR000878">
    <property type="entry name" value="4pyrrol_Mease"/>
</dbReference>
<keyword evidence="3 8" id="KW-0489">Methyltransferase</keyword>
<dbReference type="PROSITE" id="PS00840">
    <property type="entry name" value="SUMT_2"/>
    <property type="match status" value="1"/>
</dbReference>
<dbReference type="InterPro" id="IPR014777">
    <property type="entry name" value="4pyrrole_Mease_sub1"/>
</dbReference>
<evidence type="ECO:0000256" key="2">
    <source>
        <dbReference type="ARBA" id="ARBA00012162"/>
    </source>
</evidence>
<dbReference type="NCBIfam" id="NF004790">
    <property type="entry name" value="PRK06136.1"/>
    <property type="match status" value="1"/>
</dbReference>
<keyword evidence="4 8" id="KW-0808">Transferase</keyword>
<dbReference type="Gene3D" id="3.40.1010.10">
    <property type="entry name" value="Cobalt-precorrin-4 Transmethylase, Domain 1"/>
    <property type="match status" value="1"/>
</dbReference>
<accession>A0ABU9Z2W3</accession>
<dbReference type="PANTHER" id="PTHR45790:SF3">
    <property type="entry name" value="S-ADENOSYL-L-METHIONINE-DEPENDENT UROPORPHYRINOGEN III METHYLTRANSFERASE, CHLOROPLASTIC"/>
    <property type="match status" value="1"/>
</dbReference>
<evidence type="ECO:0000313" key="11">
    <source>
        <dbReference type="Proteomes" id="UP001410394"/>
    </source>
</evidence>
<comment type="caution">
    <text evidence="10">The sequence shown here is derived from an EMBL/GenBank/DDBJ whole genome shotgun (WGS) entry which is preliminary data.</text>
</comment>
<gene>
    <name evidence="10" type="primary">cobA</name>
    <name evidence="10" type="ORF">ABDB84_18235</name>
</gene>
<evidence type="ECO:0000256" key="8">
    <source>
        <dbReference type="RuleBase" id="RU003960"/>
    </source>
</evidence>
<dbReference type="GO" id="GO:0032259">
    <property type="term" value="P:methylation"/>
    <property type="evidence" value="ECO:0007669"/>
    <property type="project" value="UniProtKB-KW"/>
</dbReference>
<dbReference type="GO" id="GO:0004851">
    <property type="term" value="F:uroporphyrin-III C-methyltransferase activity"/>
    <property type="evidence" value="ECO:0007669"/>
    <property type="project" value="UniProtKB-EC"/>
</dbReference>
<dbReference type="EC" id="2.1.1.107" evidence="2"/>
<keyword evidence="5" id="KW-0949">S-adenosyl-L-methionine</keyword>
<name>A0ABU9Z2W3_9RHOO</name>
<evidence type="ECO:0000256" key="3">
    <source>
        <dbReference type="ARBA" id="ARBA00022603"/>
    </source>
</evidence>
<evidence type="ECO:0000313" key="10">
    <source>
        <dbReference type="EMBL" id="MEN3070429.1"/>
    </source>
</evidence>
<dbReference type="RefSeq" id="WP_345921208.1">
    <property type="nucleotide sequence ID" value="NZ_JBDIVE010000013.1"/>
</dbReference>
<keyword evidence="6" id="KW-0627">Porphyrin biosynthesis</keyword>
<keyword evidence="11" id="KW-1185">Reference proteome</keyword>
<sequence length="252" mass="26686">MTESHPRKGSVALVGGGPGDPDLLTVKAVRLLAAADAIVHDHLVSDEVLGLCRADAERIYVGKQSGKHTLQQEAINALLIKLAQEGKQVVRLKGGDPYIFGRGGEEAQALYAAGVAFEVVPGITAACGAGAYAGIPLTHRDHAQSVVFVTGHLRDDSCDLDWLALTRPQQTVVIYMGVLALPDISRQLIAHGMPPDTPAACIRRATHADQRSVISTIAELPAAVIAASLRPPALLIIGSVVALREQLDWFEH</sequence>
<evidence type="ECO:0000259" key="9">
    <source>
        <dbReference type="Pfam" id="PF00590"/>
    </source>
</evidence>
<organism evidence="10 11">
    <name type="scientific">Uliginosibacterium sediminicola</name>
    <dbReference type="NCBI Taxonomy" id="2024550"/>
    <lineage>
        <taxon>Bacteria</taxon>
        <taxon>Pseudomonadati</taxon>
        <taxon>Pseudomonadota</taxon>
        <taxon>Betaproteobacteria</taxon>
        <taxon>Rhodocyclales</taxon>
        <taxon>Zoogloeaceae</taxon>
        <taxon>Uliginosibacterium</taxon>
    </lineage>
</organism>
<evidence type="ECO:0000256" key="4">
    <source>
        <dbReference type="ARBA" id="ARBA00022679"/>
    </source>
</evidence>
<evidence type="ECO:0000256" key="1">
    <source>
        <dbReference type="ARBA" id="ARBA00005879"/>
    </source>
</evidence>
<dbReference type="InterPro" id="IPR035996">
    <property type="entry name" value="4pyrrol_Methylase_sf"/>
</dbReference>
<dbReference type="NCBIfam" id="TIGR01469">
    <property type="entry name" value="cobA_cysG_Cterm"/>
    <property type="match status" value="1"/>
</dbReference>
<evidence type="ECO:0000256" key="7">
    <source>
        <dbReference type="ARBA" id="ARBA00025705"/>
    </source>
</evidence>
<dbReference type="Pfam" id="PF00590">
    <property type="entry name" value="TP_methylase"/>
    <property type="match status" value="1"/>
</dbReference>
<evidence type="ECO:0000256" key="5">
    <source>
        <dbReference type="ARBA" id="ARBA00022691"/>
    </source>
</evidence>
<evidence type="ECO:0000256" key="6">
    <source>
        <dbReference type="ARBA" id="ARBA00023244"/>
    </source>
</evidence>
<protein>
    <recommendedName>
        <fullName evidence="2">uroporphyrinogen-III C-methyltransferase</fullName>
        <ecNumber evidence="2">2.1.1.107</ecNumber>
    </recommendedName>
</protein>
<dbReference type="InterPro" id="IPR050161">
    <property type="entry name" value="Siro_Cobalamin_biosynth"/>
</dbReference>
<dbReference type="InterPro" id="IPR006366">
    <property type="entry name" value="CobA/CysG_C"/>
</dbReference>
<dbReference type="CDD" id="cd11642">
    <property type="entry name" value="SUMT"/>
    <property type="match status" value="1"/>
</dbReference>
<dbReference type="SUPFAM" id="SSF53790">
    <property type="entry name" value="Tetrapyrrole methylase"/>
    <property type="match status" value="1"/>
</dbReference>
<comment type="similarity">
    <text evidence="1 8">Belongs to the precorrin methyltransferase family.</text>
</comment>
<dbReference type="PANTHER" id="PTHR45790">
    <property type="entry name" value="SIROHEME SYNTHASE-RELATED"/>
    <property type="match status" value="1"/>
</dbReference>
<feature type="domain" description="Tetrapyrrole methylase" evidence="9">
    <location>
        <begin position="11"/>
        <end position="220"/>
    </location>
</feature>
<reference evidence="10 11" key="1">
    <citation type="journal article" date="2018" name="Int. J. Syst. Evol. Microbiol.">
        <title>Uliginosibacterium sediminicola sp. nov., isolated from freshwater sediment.</title>
        <authorList>
            <person name="Hwang W.M."/>
            <person name="Kim S.M."/>
            <person name="Kang K."/>
            <person name="Ahn T.Y."/>
        </authorList>
    </citation>
    <scope>NUCLEOTIDE SEQUENCE [LARGE SCALE GENOMIC DNA]</scope>
    <source>
        <strain evidence="10 11">M1-21</strain>
    </source>
</reference>
<proteinExistence type="inferred from homology"/>
<comment type="pathway">
    <text evidence="7">Porphyrin-containing compound metabolism; siroheme biosynthesis; precorrin-2 from uroporphyrinogen III: step 1/1.</text>
</comment>
<dbReference type="EMBL" id="JBDIVE010000013">
    <property type="protein sequence ID" value="MEN3070429.1"/>
    <property type="molecule type" value="Genomic_DNA"/>
</dbReference>
<dbReference type="Proteomes" id="UP001410394">
    <property type="component" value="Unassembled WGS sequence"/>
</dbReference>
<dbReference type="Gene3D" id="3.30.950.10">
    <property type="entry name" value="Methyltransferase, Cobalt-precorrin-4 Transmethylase, Domain 2"/>
    <property type="match status" value="1"/>
</dbReference>
<dbReference type="InterPro" id="IPR003043">
    <property type="entry name" value="Uropor_MeTrfase_CS"/>
</dbReference>
<dbReference type="InterPro" id="IPR014776">
    <property type="entry name" value="4pyrrole_Mease_sub2"/>
</dbReference>